<organism evidence="1 2">
    <name type="scientific">Aegilops tauschii subsp. strangulata</name>
    <name type="common">Goatgrass</name>
    <dbReference type="NCBI Taxonomy" id="200361"/>
    <lineage>
        <taxon>Eukaryota</taxon>
        <taxon>Viridiplantae</taxon>
        <taxon>Streptophyta</taxon>
        <taxon>Embryophyta</taxon>
        <taxon>Tracheophyta</taxon>
        <taxon>Spermatophyta</taxon>
        <taxon>Magnoliopsida</taxon>
        <taxon>Liliopsida</taxon>
        <taxon>Poales</taxon>
        <taxon>Poaceae</taxon>
        <taxon>BOP clade</taxon>
        <taxon>Pooideae</taxon>
        <taxon>Triticodae</taxon>
        <taxon>Triticeae</taxon>
        <taxon>Triticinae</taxon>
        <taxon>Aegilops</taxon>
    </lineage>
</organism>
<dbReference type="EnsemblPlants" id="AET5Gv20288300.14">
    <property type="protein sequence ID" value="AET5Gv20288300.14"/>
    <property type="gene ID" value="AET5Gv20288300"/>
</dbReference>
<proteinExistence type="predicted"/>
<reference evidence="1" key="5">
    <citation type="journal article" date="2021" name="G3 (Bethesda)">
        <title>Aegilops tauschii genome assembly Aet v5.0 features greater sequence contiguity and improved annotation.</title>
        <authorList>
            <person name="Wang L."/>
            <person name="Zhu T."/>
            <person name="Rodriguez J.C."/>
            <person name="Deal K.R."/>
            <person name="Dubcovsky J."/>
            <person name="McGuire P.E."/>
            <person name="Lux T."/>
            <person name="Spannagl M."/>
            <person name="Mayer K.F.X."/>
            <person name="Baldrich P."/>
            <person name="Meyers B.C."/>
            <person name="Huo N."/>
            <person name="Gu Y.Q."/>
            <person name="Zhou H."/>
            <person name="Devos K.M."/>
            <person name="Bennetzen J.L."/>
            <person name="Unver T."/>
            <person name="Budak H."/>
            <person name="Gulick P.J."/>
            <person name="Galiba G."/>
            <person name="Kalapos B."/>
            <person name="Nelson D.R."/>
            <person name="Li P."/>
            <person name="You F.M."/>
            <person name="Luo M.C."/>
            <person name="Dvorak J."/>
        </authorList>
    </citation>
    <scope>NUCLEOTIDE SEQUENCE [LARGE SCALE GENOMIC DNA]</scope>
    <source>
        <strain evidence="1">cv. AL8/78</strain>
    </source>
</reference>
<reference evidence="2" key="2">
    <citation type="journal article" date="2017" name="Nat. Plants">
        <title>The Aegilops tauschii genome reveals multiple impacts of transposons.</title>
        <authorList>
            <person name="Zhao G."/>
            <person name="Zou C."/>
            <person name="Li K."/>
            <person name="Wang K."/>
            <person name="Li T."/>
            <person name="Gao L."/>
            <person name="Zhang X."/>
            <person name="Wang H."/>
            <person name="Yang Z."/>
            <person name="Liu X."/>
            <person name="Jiang W."/>
            <person name="Mao L."/>
            <person name="Kong X."/>
            <person name="Jiao Y."/>
            <person name="Jia J."/>
        </authorList>
    </citation>
    <scope>NUCLEOTIDE SEQUENCE [LARGE SCALE GENOMIC DNA]</scope>
    <source>
        <strain evidence="2">cv. AL8/78</strain>
    </source>
</reference>
<dbReference type="Gramene" id="AET5Gv20288300.14">
    <property type="protein sequence ID" value="AET5Gv20288300.14"/>
    <property type="gene ID" value="AET5Gv20288300"/>
</dbReference>
<protein>
    <submittedName>
        <fullName evidence="1">Uncharacterized protein</fullName>
    </submittedName>
</protein>
<accession>A0A453K524</accession>
<keyword evidence="2" id="KW-1185">Reference proteome</keyword>
<dbReference type="Proteomes" id="UP000015105">
    <property type="component" value="Chromosome 5D"/>
</dbReference>
<name>A0A453K524_AEGTS</name>
<reference evidence="1" key="3">
    <citation type="journal article" date="2017" name="Nature">
        <title>Genome sequence of the progenitor of the wheat D genome Aegilops tauschii.</title>
        <authorList>
            <person name="Luo M.C."/>
            <person name="Gu Y.Q."/>
            <person name="Puiu D."/>
            <person name="Wang H."/>
            <person name="Twardziok S.O."/>
            <person name="Deal K.R."/>
            <person name="Huo N."/>
            <person name="Zhu T."/>
            <person name="Wang L."/>
            <person name="Wang Y."/>
            <person name="McGuire P.E."/>
            <person name="Liu S."/>
            <person name="Long H."/>
            <person name="Ramasamy R.K."/>
            <person name="Rodriguez J.C."/>
            <person name="Van S.L."/>
            <person name="Yuan L."/>
            <person name="Wang Z."/>
            <person name="Xia Z."/>
            <person name="Xiao L."/>
            <person name="Anderson O.D."/>
            <person name="Ouyang S."/>
            <person name="Liang Y."/>
            <person name="Zimin A.V."/>
            <person name="Pertea G."/>
            <person name="Qi P."/>
            <person name="Bennetzen J.L."/>
            <person name="Dai X."/>
            <person name="Dawson M.W."/>
            <person name="Muller H.G."/>
            <person name="Kugler K."/>
            <person name="Rivarola-Duarte L."/>
            <person name="Spannagl M."/>
            <person name="Mayer K.F.X."/>
            <person name="Lu F.H."/>
            <person name="Bevan M.W."/>
            <person name="Leroy P."/>
            <person name="Li P."/>
            <person name="You F.M."/>
            <person name="Sun Q."/>
            <person name="Liu Z."/>
            <person name="Lyons E."/>
            <person name="Wicker T."/>
            <person name="Salzberg S.L."/>
            <person name="Devos K.M."/>
            <person name="Dvorak J."/>
        </authorList>
    </citation>
    <scope>NUCLEOTIDE SEQUENCE [LARGE SCALE GENOMIC DNA]</scope>
    <source>
        <strain evidence="1">cv. AL8/78</strain>
    </source>
</reference>
<reference evidence="2" key="1">
    <citation type="journal article" date="2014" name="Science">
        <title>Ancient hybridizations among the ancestral genomes of bread wheat.</title>
        <authorList>
            <consortium name="International Wheat Genome Sequencing Consortium,"/>
            <person name="Marcussen T."/>
            <person name="Sandve S.R."/>
            <person name="Heier L."/>
            <person name="Spannagl M."/>
            <person name="Pfeifer M."/>
            <person name="Jakobsen K.S."/>
            <person name="Wulff B.B."/>
            <person name="Steuernagel B."/>
            <person name="Mayer K.F."/>
            <person name="Olsen O.A."/>
        </authorList>
    </citation>
    <scope>NUCLEOTIDE SEQUENCE [LARGE SCALE GENOMIC DNA]</scope>
    <source>
        <strain evidence="2">cv. AL8/78</strain>
    </source>
</reference>
<evidence type="ECO:0000313" key="1">
    <source>
        <dbReference type="EnsemblPlants" id="AET5Gv20288300.14"/>
    </source>
</evidence>
<dbReference type="AlphaFoldDB" id="A0A453K524"/>
<evidence type="ECO:0000313" key="2">
    <source>
        <dbReference type="Proteomes" id="UP000015105"/>
    </source>
</evidence>
<reference evidence="1" key="4">
    <citation type="submission" date="2019-03" db="UniProtKB">
        <authorList>
            <consortium name="EnsemblPlants"/>
        </authorList>
    </citation>
    <scope>IDENTIFICATION</scope>
</reference>
<sequence>NQTWTSPTIVKLMDHFSCLDSCYYRAKHCLMCGSLSIEVRLLAAYIRI</sequence>